<proteinExistence type="predicted"/>
<feature type="non-terminal residue" evidence="1">
    <location>
        <position position="1"/>
    </location>
</feature>
<dbReference type="EMBL" id="BARS01030798">
    <property type="protein sequence ID" value="GAG25867.1"/>
    <property type="molecule type" value="Genomic_DNA"/>
</dbReference>
<sequence length="262" mass="26860">NGIIWSEIPAPPLAAAIGSVVIQPGYTDPGAILIGSPTGGVALSPDGGFTWIPMPPTGMAAAQIYPAFDINYGTNGVYYATGTSVTPYVTAGVVRYDAPLFAWTPIDLTGQGDGVAAGTAFENSIAAGNGILSTAGCGTESVLYVTDAAVVAAVNVPPWFAQGAMCRCLNPLAFPFGPAPPYWENAPEALALGQNFGDTAFGQAFLWESNGVGTTRLWSIDSNTGDGGWMGLYHYTDTLADCVTLIAPATGDMIIAPMPIAT</sequence>
<protein>
    <recommendedName>
        <fullName evidence="2">Exo-alpha-sialidase</fullName>
    </recommendedName>
</protein>
<gene>
    <name evidence="1" type="ORF">S01H1_47992</name>
</gene>
<evidence type="ECO:0000313" key="1">
    <source>
        <dbReference type="EMBL" id="GAG25867.1"/>
    </source>
</evidence>
<organism evidence="1">
    <name type="scientific">marine sediment metagenome</name>
    <dbReference type="NCBI Taxonomy" id="412755"/>
    <lineage>
        <taxon>unclassified sequences</taxon>
        <taxon>metagenomes</taxon>
        <taxon>ecological metagenomes</taxon>
    </lineage>
</organism>
<reference evidence="1" key="1">
    <citation type="journal article" date="2014" name="Front. Microbiol.">
        <title>High frequency of phylogenetically diverse reductive dehalogenase-homologous genes in deep subseafloor sedimentary metagenomes.</title>
        <authorList>
            <person name="Kawai M."/>
            <person name="Futagami T."/>
            <person name="Toyoda A."/>
            <person name="Takaki Y."/>
            <person name="Nishi S."/>
            <person name="Hori S."/>
            <person name="Arai W."/>
            <person name="Tsubouchi T."/>
            <person name="Morono Y."/>
            <person name="Uchiyama I."/>
            <person name="Ito T."/>
            <person name="Fujiyama A."/>
            <person name="Inagaki F."/>
            <person name="Takami H."/>
        </authorList>
    </citation>
    <scope>NUCLEOTIDE SEQUENCE</scope>
    <source>
        <strain evidence="1">Expedition CK06-06</strain>
    </source>
</reference>
<accession>X0WRP4</accession>
<evidence type="ECO:0008006" key="2">
    <source>
        <dbReference type="Google" id="ProtNLM"/>
    </source>
</evidence>
<name>X0WRP4_9ZZZZ</name>
<dbReference type="AlphaFoldDB" id="X0WRP4"/>
<feature type="non-terminal residue" evidence="1">
    <location>
        <position position="262"/>
    </location>
</feature>
<comment type="caution">
    <text evidence="1">The sequence shown here is derived from an EMBL/GenBank/DDBJ whole genome shotgun (WGS) entry which is preliminary data.</text>
</comment>